<dbReference type="eggNOG" id="ENOG502Z85M">
    <property type="taxonomic scope" value="Bacteria"/>
</dbReference>
<evidence type="ECO:0000313" key="1">
    <source>
        <dbReference type="EMBL" id="AEG31294.1"/>
    </source>
</evidence>
<dbReference type="STRING" id="717773.Thicy_0521"/>
<keyword evidence="2" id="KW-1185">Reference proteome</keyword>
<evidence type="ECO:0008006" key="3">
    <source>
        <dbReference type="Google" id="ProtNLM"/>
    </source>
</evidence>
<gene>
    <name evidence="1" type="ordered locus">Thicy_0521</name>
</gene>
<evidence type="ECO:0000313" key="2">
    <source>
        <dbReference type="Proteomes" id="UP000009232"/>
    </source>
</evidence>
<dbReference type="Proteomes" id="UP000009232">
    <property type="component" value="Chromosome"/>
</dbReference>
<dbReference type="EMBL" id="CP002776">
    <property type="protein sequence ID" value="AEG31294.1"/>
    <property type="molecule type" value="Genomic_DNA"/>
</dbReference>
<dbReference type="KEGG" id="tcy:Thicy_0521"/>
<proteinExistence type="predicted"/>
<name>F6DBQ8_THICA</name>
<accession>F6DBQ8</accession>
<dbReference type="AlphaFoldDB" id="F6DBQ8"/>
<dbReference type="HOGENOM" id="CLU_063790_0_0_6"/>
<dbReference type="OrthoDB" id="356878at2"/>
<dbReference type="Pfam" id="PF18985">
    <property type="entry name" value="DUF5718"/>
    <property type="match status" value="1"/>
</dbReference>
<dbReference type="RefSeq" id="WP_013835075.1">
    <property type="nucleotide sequence ID" value="NC_015581.1"/>
</dbReference>
<dbReference type="InterPro" id="IPR043776">
    <property type="entry name" value="DUF5718"/>
</dbReference>
<reference evidence="1 2" key="1">
    <citation type="submission" date="2011-05" db="EMBL/GenBank/DDBJ databases">
        <title>Complete sequence of Thioalkalimicrobium cyclicum ALM1.</title>
        <authorList>
            <consortium name="US DOE Joint Genome Institute"/>
            <person name="Lucas S."/>
            <person name="Han J."/>
            <person name="Lapidus A."/>
            <person name="Cheng J.-F."/>
            <person name="Goodwin L."/>
            <person name="Pitluck S."/>
            <person name="Peters L."/>
            <person name="Mikhailova N."/>
            <person name="Davenport K."/>
            <person name="Han C."/>
            <person name="Tapia R."/>
            <person name="Land M."/>
            <person name="Hauser L."/>
            <person name="Kyrpides N."/>
            <person name="Ivanova N."/>
            <person name="Pagani I."/>
            <person name="Kappler U."/>
            <person name="Woyke T."/>
        </authorList>
    </citation>
    <scope>NUCLEOTIDE SEQUENCE [LARGE SCALE GENOMIC DNA]</scope>
    <source>
        <strain evidence="2">DSM 14477 / JCM 11371 / ALM1</strain>
    </source>
</reference>
<protein>
    <recommendedName>
        <fullName evidence="3">Fumarylacetoacetate (FAA) hydrolase</fullName>
    </recommendedName>
</protein>
<sequence length="295" mass="32516">MSCHAGLRSFRLTEAELAALPVLGIAGNFAEHLSQAGEASDFVNIATESENAPKGLFPIYLPGFSNFLGVYPLSHHVVAADFTQQPRLQIEPELAVLFAVTYDEHGWVESLTPQAFTAFNDCSNRINAPKISLKKNWGSASTGISQDWFELDELSEQGCLQDYVIACSLVRAGLVTAYGQTTPVKHYSYWNQALLDWLINQLKSQRDQGPLEDMRAILAQLAQPKQLIISLGATRYTAFGEACYLQPGDQLHIGILPLSLAEQGQWMSANARETLLEQGGICLMQQVRQLDSNKD</sequence>
<organism evidence="1 2">
    <name type="scientific">Thiomicrospira cyclica (strain DSM 14477 / JCM 11371 / ALM1)</name>
    <name type="common">Thioalkalimicrobium cyclicum</name>
    <dbReference type="NCBI Taxonomy" id="717773"/>
    <lineage>
        <taxon>Bacteria</taxon>
        <taxon>Pseudomonadati</taxon>
        <taxon>Pseudomonadota</taxon>
        <taxon>Gammaproteobacteria</taxon>
        <taxon>Thiotrichales</taxon>
        <taxon>Piscirickettsiaceae</taxon>
        <taxon>Thiomicrospira</taxon>
    </lineage>
</organism>